<organism evidence="11 12">
    <name type="scientific">Marinobacter nauticus</name>
    <name type="common">Marinobacter hydrocarbonoclasticus</name>
    <name type="synonym">Marinobacter aquaeolei</name>
    <dbReference type="NCBI Taxonomy" id="2743"/>
    <lineage>
        <taxon>Bacteria</taxon>
        <taxon>Pseudomonadati</taxon>
        <taxon>Pseudomonadota</taxon>
        <taxon>Gammaproteobacteria</taxon>
        <taxon>Pseudomonadales</taxon>
        <taxon>Marinobacteraceae</taxon>
        <taxon>Marinobacter</taxon>
    </lineage>
</organism>
<proteinExistence type="predicted"/>
<dbReference type="EMBL" id="WBMP01000001">
    <property type="protein sequence ID" value="KAE8547181.1"/>
    <property type="molecule type" value="Genomic_DNA"/>
</dbReference>
<dbReference type="Pfam" id="PF02518">
    <property type="entry name" value="HATPase_c"/>
    <property type="match status" value="1"/>
</dbReference>
<evidence type="ECO:0000313" key="11">
    <source>
        <dbReference type="EMBL" id="KAE8547181.1"/>
    </source>
</evidence>
<dbReference type="InterPro" id="IPR029151">
    <property type="entry name" value="Sensor-like_sf"/>
</dbReference>
<dbReference type="PROSITE" id="PS50109">
    <property type="entry name" value="HIS_KIN"/>
    <property type="match status" value="1"/>
</dbReference>
<dbReference type="GO" id="GO:0000155">
    <property type="term" value="F:phosphorelay sensor kinase activity"/>
    <property type="evidence" value="ECO:0007669"/>
    <property type="project" value="InterPro"/>
</dbReference>
<accession>A0A833JVC2</accession>
<dbReference type="InterPro" id="IPR003661">
    <property type="entry name" value="HisK_dim/P_dom"/>
</dbReference>
<dbReference type="Gene3D" id="3.30.450.20">
    <property type="entry name" value="PAS domain"/>
    <property type="match status" value="2"/>
</dbReference>
<dbReference type="InterPro" id="IPR005467">
    <property type="entry name" value="His_kinase_dom"/>
</dbReference>
<dbReference type="AlphaFoldDB" id="A0A833JVC2"/>
<dbReference type="GO" id="GO:0005886">
    <property type="term" value="C:plasma membrane"/>
    <property type="evidence" value="ECO:0007669"/>
    <property type="project" value="UniProtKB-SubCell"/>
</dbReference>
<keyword evidence="8" id="KW-0175">Coiled coil</keyword>
<dbReference type="SUPFAM" id="SSF103190">
    <property type="entry name" value="Sensory domain-like"/>
    <property type="match status" value="2"/>
</dbReference>
<name>A0A833JVC2_MARNT</name>
<evidence type="ECO:0000256" key="7">
    <source>
        <dbReference type="ARBA" id="ARBA00022989"/>
    </source>
</evidence>
<evidence type="ECO:0000256" key="8">
    <source>
        <dbReference type="SAM" id="Coils"/>
    </source>
</evidence>
<dbReference type="PANTHER" id="PTHR43065">
    <property type="entry name" value="SENSOR HISTIDINE KINASE"/>
    <property type="match status" value="1"/>
</dbReference>
<evidence type="ECO:0000256" key="1">
    <source>
        <dbReference type="ARBA" id="ARBA00000085"/>
    </source>
</evidence>
<evidence type="ECO:0000259" key="10">
    <source>
        <dbReference type="PROSITE" id="PS50109"/>
    </source>
</evidence>
<keyword evidence="9" id="KW-0472">Membrane</keyword>
<comment type="catalytic activity">
    <reaction evidence="1">
        <text>ATP + protein L-histidine = ADP + protein N-phospho-L-histidine.</text>
        <dbReference type="EC" id="2.7.13.3"/>
    </reaction>
</comment>
<evidence type="ECO:0000256" key="3">
    <source>
        <dbReference type="ARBA" id="ARBA00012438"/>
    </source>
</evidence>
<gene>
    <name evidence="11" type="ORF">F6453_0073</name>
</gene>
<evidence type="ECO:0000256" key="9">
    <source>
        <dbReference type="SAM" id="Phobius"/>
    </source>
</evidence>
<protein>
    <recommendedName>
        <fullName evidence="3">histidine kinase</fullName>
        <ecNumber evidence="3">2.7.13.3</ecNumber>
    </recommendedName>
</protein>
<dbReference type="InterPro" id="IPR003594">
    <property type="entry name" value="HATPase_dom"/>
</dbReference>
<comment type="subcellular location">
    <subcellularLocation>
        <location evidence="2">Cell membrane</location>
        <topology evidence="2">Multi-pass membrane protein</topology>
    </subcellularLocation>
</comment>
<feature type="coiled-coil region" evidence="8">
    <location>
        <begin position="341"/>
        <end position="375"/>
    </location>
</feature>
<keyword evidence="5" id="KW-0597">Phosphoprotein</keyword>
<dbReference type="InterPro" id="IPR004358">
    <property type="entry name" value="Sig_transdc_His_kin-like_C"/>
</dbReference>
<feature type="domain" description="Histidine kinase" evidence="10">
    <location>
        <begin position="391"/>
        <end position="625"/>
    </location>
</feature>
<dbReference type="PRINTS" id="PR00344">
    <property type="entry name" value="BCTRLSENSOR"/>
</dbReference>
<dbReference type="CDD" id="cd00082">
    <property type="entry name" value="HisKA"/>
    <property type="match status" value="1"/>
</dbReference>
<dbReference type="SMART" id="SM00387">
    <property type="entry name" value="HATPase_c"/>
    <property type="match status" value="1"/>
</dbReference>
<evidence type="ECO:0000256" key="2">
    <source>
        <dbReference type="ARBA" id="ARBA00004651"/>
    </source>
</evidence>
<keyword evidence="4" id="KW-1003">Cell membrane</keyword>
<dbReference type="EC" id="2.7.13.3" evidence="3"/>
<feature type="transmembrane region" description="Helical" evidence="9">
    <location>
        <begin position="312"/>
        <end position="332"/>
    </location>
</feature>
<feature type="transmembrane region" description="Helical" evidence="9">
    <location>
        <begin position="12"/>
        <end position="35"/>
    </location>
</feature>
<evidence type="ECO:0000256" key="4">
    <source>
        <dbReference type="ARBA" id="ARBA00022475"/>
    </source>
</evidence>
<dbReference type="Pfam" id="PF21623">
    <property type="entry name" value="HK_sensor_dom_bact"/>
    <property type="match status" value="1"/>
</dbReference>
<dbReference type="Gene3D" id="1.10.287.130">
    <property type="match status" value="1"/>
</dbReference>
<sequence length="631" mass="70457">MNPRELPAKKPFMFHLPLLAAVLTVPLLVGTLIYFNRMTSENQIMENQQDRLLGIALSLIHGQLGDMRHTLHLLANDRSLQQALSEDPIDRESAQEVFFSFSTAISSLTQLRWLSSAGIEKVRVDINQHGGRSTPEHRLQDKSQRYYFINGINTPAGEIYFSPLDLNLEWGVIVTPYEPTVRVTLKTGAHNQMPPGLLVINYNLAPLMEALRQLNTEQVQLMMVNPKGYWTLHPDPDKEWGAQRNRPGNTLARISPSFWNLLRTRGVLAGQPFYNGIVSSQVLQVRPLSETIDAYLLAFTPRELVSEIRLNALIQAVAVAAILLVVGSVVLAREYRQQRTMLRLNTQLAEDKTALEQASKRQKDLMAQQQLLQQDLVQASKLSSLGMMVAGVAHELNTPIGGAMLAVSRQQRDLAALQQGFDEGLSRSAFQTYLEETRHGNHLLQLNLSRCAELVRSFKRLAVDRANEEIIEFSPRQVAEDLLTSLEPELKQHSVVIENHIEAGLTLQSYPGVLSQVLQNLLMNALDHGFEPSEAGSVHLSTRITPDQRRLIIIVEDNGKGIRPDIRDRIFDPFVTSRRGGGNTGLGLNLVHQWVTQVLQGDIDVASPCEEGHGTRFTLSLPLAIEASNVT</sequence>
<keyword evidence="6 9" id="KW-0812">Transmembrane</keyword>
<evidence type="ECO:0000256" key="5">
    <source>
        <dbReference type="ARBA" id="ARBA00022553"/>
    </source>
</evidence>
<dbReference type="Proteomes" id="UP000469950">
    <property type="component" value="Unassembled WGS sequence"/>
</dbReference>
<evidence type="ECO:0000313" key="12">
    <source>
        <dbReference type="Proteomes" id="UP000469950"/>
    </source>
</evidence>
<dbReference type="InterPro" id="IPR048760">
    <property type="entry name" value="VP0354-like_sensor_dom"/>
</dbReference>
<dbReference type="InterPro" id="IPR036890">
    <property type="entry name" value="HATPase_C_sf"/>
</dbReference>
<dbReference type="SUPFAM" id="SSF55874">
    <property type="entry name" value="ATPase domain of HSP90 chaperone/DNA topoisomerase II/histidine kinase"/>
    <property type="match status" value="1"/>
</dbReference>
<evidence type="ECO:0000256" key="6">
    <source>
        <dbReference type="ARBA" id="ARBA00022692"/>
    </source>
</evidence>
<comment type="caution">
    <text evidence="11">The sequence shown here is derived from an EMBL/GenBank/DDBJ whole genome shotgun (WGS) entry which is preliminary data.</text>
</comment>
<dbReference type="Gene3D" id="3.30.565.10">
    <property type="entry name" value="Histidine kinase-like ATPase, C-terminal domain"/>
    <property type="match status" value="1"/>
</dbReference>
<keyword evidence="7 9" id="KW-1133">Transmembrane helix</keyword>
<reference evidence="11 12" key="1">
    <citation type="submission" date="2019-10" db="EMBL/GenBank/DDBJ databases">
        <title>Draft genome sequence of Marinobacter hydrocarbonoclasticus NCT7M from the microbiome of the marine copepod.</title>
        <authorList>
            <person name="Nuttall R."/>
            <person name="Sharma G."/>
            <person name="Moisander P."/>
        </authorList>
    </citation>
    <scope>NUCLEOTIDE SEQUENCE [LARGE SCALE GENOMIC DNA]</scope>
    <source>
        <strain evidence="11 12">NCT7M</strain>
    </source>
</reference>